<dbReference type="InterPro" id="IPR001867">
    <property type="entry name" value="OmpR/PhoB-type_DNA-bd"/>
</dbReference>
<reference evidence="4 5" key="1">
    <citation type="submission" date="2017-03" db="EMBL/GenBank/DDBJ databases">
        <authorList>
            <person name="Afonso C.L."/>
            <person name="Miller P.J."/>
            <person name="Scott M.A."/>
            <person name="Spackman E."/>
            <person name="Goraichik I."/>
            <person name="Dimitrov K.M."/>
            <person name="Suarez D.L."/>
            <person name="Swayne D.E."/>
        </authorList>
    </citation>
    <scope>NUCLEOTIDE SEQUENCE [LARGE SCALE GENOMIC DNA]</scope>
    <source>
        <strain evidence="4 5">CECT 7745</strain>
    </source>
</reference>
<evidence type="ECO:0000256" key="1">
    <source>
        <dbReference type="ARBA" id="ARBA00023125"/>
    </source>
</evidence>
<dbReference type="InterPro" id="IPR029058">
    <property type="entry name" value="AB_hydrolase_fold"/>
</dbReference>
<dbReference type="Proteomes" id="UP000193224">
    <property type="component" value="Unassembled WGS sequence"/>
</dbReference>
<feature type="DNA-binding region" description="OmpR/PhoB-type" evidence="2">
    <location>
        <begin position="1"/>
        <end position="94"/>
    </location>
</feature>
<dbReference type="InterPro" id="IPR036388">
    <property type="entry name" value="WH-like_DNA-bd_sf"/>
</dbReference>
<dbReference type="GO" id="GO:0004064">
    <property type="term" value="F:arylesterase activity"/>
    <property type="evidence" value="ECO:0007669"/>
    <property type="project" value="UniProtKB-EC"/>
</dbReference>
<dbReference type="PRINTS" id="PR00111">
    <property type="entry name" value="ABHYDROLASE"/>
</dbReference>
<dbReference type="SMART" id="SM00862">
    <property type="entry name" value="Trans_reg_C"/>
    <property type="match status" value="1"/>
</dbReference>
<dbReference type="InterPro" id="IPR050471">
    <property type="entry name" value="AB_hydrolase"/>
</dbReference>
<feature type="domain" description="OmpR/PhoB-type" evidence="3">
    <location>
        <begin position="1"/>
        <end position="94"/>
    </location>
</feature>
<dbReference type="PANTHER" id="PTHR43433:SF8">
    <property type="entry name" value="BIFUNCTIONAL LIPASE_ADENYLATE CYCLASE LIPJ"/>
    <property type="match status" value="1"/>
</dbReference>
<accession>A0A1X7BXY4</accession>
<dbReference type="Pfam" id="PF00561">
    <property type="entry name" value="Abhydrolase_1"/>
    <property type="match status" value="1"/>
</dbReference>
<sequence>MKRWVLNLEDGGLSSGGDLSGLSPKSTDVLACLINNAGSVLSRNDILQAAWPGLHVSPDLVRENIFEIRKALGDDASEPKYIETVGRRGFRLIGPVSIQSQSRTTGNSVSEQLTKSCQQSGQMPVVKFARSKDGTSIAHTISGDGTPLLIAGSWMSHLDMDWENPVYSGYLKHLSRKFQVIRYDQRGNGLSQWSDVDISFERMVDDMAAIVDEYGHEKLAILGMSQGASVAIAYALRQPDRVSHLVLNGGYARGRKHRGNDADREESDALVSLIRHSWGNENPAIRQTLTTLFMPEASKEQMQWFNDFQKICGPAENIAQFRAMFDDMNVAKLLPEITTPTLVLHSDRDAVAPLSEGKLLACQIEGSSFVQLNSPNHMLFETEQDFTKMIDNIDNFINSGLSA</sequence>
<evidence type="ECO:0000313" key="4">
    <source>
        <dbReference type="EMBL" id="SMC14443.1"/>
    </source>
</evidence>
<dbReference type="EMBL" id="FWXB01000026">
    <property type="protein sequence ID" value="SMC14443.1"/>
    <property type="molecule type" value="Genomic_DNA"/>
</dbReference>
<name>A0A1X7BXY4_9RHOB</name>
<organism evidence="4 5">
    <name type="scientific">Roseovarius aestuarii</name>
    <dbReference type="NCBI Taxonomy" id="475083"/>
    <lineage>
        <taxon>Bacteria</taxon>
        <taxon>Pseudomonadati</taxon>
        <taxon>Pseudomonadota</taxon>
        <taxon>Alphaproteobacteria</taxon>
        <taxon>Rhodobacterales</taxon>
        <taxon>Roseobacteraceae</taxon>
        <taxon>Roseovarius</taxon>
    </lineage>
</organism>
<dbReference type="GO" id="GO:0006355">
    <property type="term" value="P:regulation of DNA-templated transcription"/>
    <property type="evidence" value="ECO:0007669"/>
    <property type="project" value="InterPro"/>
</dbReference>
<evidence type="ECO:0000313" key="5">
    <source>
        <dbReference type="Proteomes" id="UP000193224"/>
    </source>
</evidence>
<dbReference type="PANTHER" id="PTHR43433">
    <property type="entry name" value="HYDROLASE, ALPHA/BETA FOLD FAMILY PROTEIN"/>
    <property type="match status" value="1"/>
</dbReference>
<keyword evidence="4" id="KW-0378">Hydrolase</keyword>
<keyword evidence="5" id="KW-1185">Reference proteome</keyword>
<dbReference type="InterPro" id="IPR016032">
    <property type="entry name" value="Sig_transdc_resp-reg_C-effctor"/>
</dbReference>
<protein>
    <submittedName>
        <fullName evidence="4">Arylesterase</fullName>
        <ecNumber evidence="4">3.1.1.2</ecNumber>
    </submittedName>
</protein>
<dbReference type="Pfam" id="PF00486">
    <property type="entry name" value="Trans_reg_C"/>
    <property type="match status" value="1"/>
</dbReference>
<keyword evidence="1 2" id="KW-0238">DNA-binding</keyword>
<dbReference type="GO" id="GO:0000160">
    <property type="term" value="P:phosphorelay signal transduction system"/>
    <property type="evidence" value="ECO:0007669"/>
    <property type="project" value="InterPro"/>
</dbReference>
<dbReference type="SUPFAM" id="SSF46894">
    <property type="entry name" value="C-terminal effector domain of the bipartite response regulators"/>
    <property type="match status" value="1"/>
</dbReference>
<dbReference type="Gene3D" id="1.10.10.10">
    <property type="entry name" value="Winged helix-like DNA-binding domain superfamily/Winged helix DNA-binding domain"/>
    <property type="match status" value="1"/>
</dbReference>
<dbReference type="Gene3D" id="3.40.50.1820">
    <property type="entry name" value="alpha/beta hydrolase"/>
    <property type="match status" value="1"/>
</dbReference>
<dbReference type="EC" id="3.1.1.2" evidence="4"/>
<dbReference type="RefSeq" id="WP_085802336.1">
    <property type="nucleotide sequence ID" value="NZ_FWXB01000026.1"/>
</dbReference>
<dbReference type="OrthoDB" id="7267294at2"/>
<evidence type="ECO:0000259" key="3">
    <source>
        <dbReference type="PROSITE" id="PS51755"/>
    </source>
</evidence>
<dbReference type="PROSITE" id="PS51755">
    <property type="entry name" value="OMPR_PHOB"/>
    <property type="match status" value="1"/>
</dbReference>
<proteinExistence type="predicted"/>
<evidence type="ECO:0000256" key="2">
    <source>
        <dbReference type="PROSITE-ProRule" id="PRU01091"/>
    </source>
</evidence>
<gene>
    <name evidence="4" type="ORF">ROA7745_04310</name>
</gene>
<dbReference type="AlphaFoldDB" id="A0A1X7BXY4"/>
<dbReference type="SUPFAM" id="SSF53474">
    <property type="entry name" value="alpha/beta-Hydrolases"/>
    <property type="match status" value="1"/>
</dbReference>
<dbReference type="GO" id="GO:0003677">
    <property type="term" value="F:DNA binding"/>
    <property type="evidence" value="ECO:0007669"/>
    <property type="project" value="UniProtKB-UniRule"/>
</dbReference>
<dbReference type="CDD" id="cd00383">
    <property type="entry name" value="trans_reg_C"/>
    <property type="match status" value="1"/>
</dbReference>
<dbReference type="InterPro" id="IPR000073">
    <property type="entry name" value="AB_hydrolase_1"/>
</dbReference>